<gene>
    <name evidence="1" type="ORF">sS8_0688</name>
</gene>
<protein>
    <submittedName>
        <fullName evidence="1">Uncharacterized protein</fullName>
    </submittedName>
</protein>
<accession>A0A250KLV1</accession>
<dbReference type="KEGG" id="mmai:sS8_0688"/>
<dbReference type="EMBL" id="AP017928">
    <property type="protein sequence ID" value="BBA32653.1"/>
    <property type="molecule type" value="Genomic_DNA"/>
</dbReference>
<evidence type="ECO:0000313" key="2">
    <source>
        <dbReference type="Proteomes" id="UP000266313"/>
    </source>
</evidence>
<evidence type="ECO:0000313" key="1">
    <source>
        <dbReference type="EMBL" id="BBA32653.1"/>
    </source>
</evidence>
<dbReference type="Proteomes" id="UP000266313">
    <property type="component" value="Chromosome"/>
</dbReference>
<dbReference type="RefSeq" id="WP_119628409.1">
    <property type="nucleotide sequence ID" value="NZ_AP017928.1"/>
</dbReference>
<keyword evidence="2" id="KW-1185">Reference proteome</keyword>
<dbReference type="OrthoDB" id="370799at2"/>
<proteinExistence type="predicted"/>
<organism evidence="1 2">
    <name type="scientific">Methylocaldum marinum</name>
    <dbReference type="NCBI Taxonomy" id="1432792"/>
    <lineage>
        <taxon>Bacteria</taxon>
        <taxon>Pseudomonadati</taxon>
        <taxon>Pseudomonadota</taxon>
        <taxon>Gammaproteobacteria</taxon>
        <taxon>Methylococcales</taxon>
        <taxon>Methylococcaceae</taxon>
        <taxon>Methylocaldum</taxon>
    </lineage>
</organism>
<sequence>MFDPAQYGSVFQALLAEERLNALGPGTPNRKVYSALQALSPEQAFLPHSIRDAGMAQCSLAGLWLYHDYLEESHHISQSVSTSTGSYWHGIMHRREPDSWNSKYWFNRVGQHPVFPGLCEAANRIAEQESSLPETQFLREQRQWDPHRFIDLCEAGRTGKSEAERLCRMIQLREWQLLFDYCYRQAVGA</sequence>
<name>A0A250KLV1_9GAMM</name>
<dbReference type="AlphaFoldDB" id="A0A250KLV1"/>
<reference evidence="1 2" key="1">
    <citation type="submission" date="2016-12" db="EMBL/GenBank/DDBJ databases">
        <title>Genome sequencing of Methylocaldum marinum.</title>
        <authorList>
            <person name="Takeuchi M."/>
            <person name="Kamagata Y."/>
            <person name="Hiraoka S."/>
            <person name="Oshima K."/>
            <person name="Hattori M."/>
            <person name="Iwasaki W."/>
        </authorList>
    </citation>
    <scope>NUCLEOTIDE SEQUENCE [LARGE SCALE GENOMIC DNA]</scope>
    <source>
        <strain evidence="1 2">S8</strain>
    </source>
</reference>